<gene>
    <name evidence="1" type="ORF">KSF_095660</name>
</gene>
<sequence length="151" mass="16609">MITPAFVVVAANVDDLHDTDLDVLIDLHLFGFDEWCREHCIITPDGALAGCISCGYVEELRQAGPHFDINAPHPRHVPRYTADMSMAWKIVTKIRADSVSTKVLFEVRLARLCASRISTLTPRMIAVAALQAIGVVDYDGFIAQASNEARS</sequence>
<dbReference type="AlphaFoldDB" id="A0A8J3N8B5"/>
<proteinExistence type="predicted"/>
<dbReference type="EMBL" id="BNJK01000002">
    <property type="protein sequence ID" value="GHO99518.1"/>
    <property type="molecule type" value="Genomic_DNA"/>
</dbReference>
<evidence type="ECO:0000313" key="1">
    <source>
        <dbReference type="EMBL" id="GHO99518.1"/>
    </source>
</evidence>
<protein>
    <submittedName>
        <fullName evidence="1">Uncharacterized protein</fullName>
    </submittedName>
</protein>
<evidence type="ECO:0000313" key="2">
    <source>
        <dbReference type="Proteomes" id="UP000597444"/>
    </source>
</evidence>
<dbReference type="RefSeq" id="WP_220210158.1">
    <property type="nucleotide sequence ID" value="NZ_BNJK01000002.1"/>
</dbReference>
<keyword evidence="2" id="KW-1185">Reference proteome</keyword>
<comment type="caution">
    <text evidence="1">The sequence shown here is derived from an EMBL/GenBank/DDBJ whole genome shotgun (WGS) entry which is preliminary data.</text>
</comment>
<reference evidence="1" key="1">
    <citation type="submission" date="2020-10" db="EMBL/GenBank/DDBJ databases">
        <title>Taxonomic study of unclassified bacteria belonging to the class Ktedonobacteria.</title>
        <authorList>
            <person name="Yabe S."/>
            <person name="Wang C.M."/>
            <person name="Zheng Y."/>
            <person name="Sakai Y."/>
            <person name="Cavaletti L."/>
            <person name="Monciardini P."/>
            <person name="Donadio S."/>
        </authorList>
    </citation>
    <scope>NUCLEOTIDE SEQUENCE</scope>
    <source>
        <strain evidence="1">ID150040</strain>
    </source>
</reference>
<dbReference type="Proteomes" id="UP000597444">
    <property type="component" value="Unassembled WGS sequence"/>
</dbReference>
<accession>A0A8J3N8B5</accession>
<name>A0A8J3N8B5_9CHLR</name>
<organism evidence="1 2">
    <name type="scientific">Reticulibacter mediterranei</name>
    <dbReference type="NCBI Taxonomy" id="2778369"/>
    <lineage>
        <taxon>Bacteria</taxon>
        <taxon>Bacillati</taxon>
        <taxon>Chloroflexota</taxon>
        <taxon>Ktedonobacteria</taxon>
        <taxon>Ktedonobacterales</taxon>
        <taxon>Reticulibacteraceae</taxon>
        <taxon>Reticulibacter</taxon>
    </lineage>
</organism>